<evidence type="ECO:0000313" key="2">
    <source>
        <dbReference type="EMBL" id="EGI68802.1"/>
    </source>
</evidence>
<evidence type="ECO:0000256" key="1">
    <source>
        <dbReference type="SAM" id="MobiDB-lite"/>
    </source>
</evidence>
<accession>F4WAB9</accession>
<reference evidence="2" key="1">
    <citation type="submission" date="2011-02" db="EMBL/GenBank/DDBJ databases">
        <title>The genome of the leaf-cutting ant Acromyrmex echinatior suggests key adaptations to social evolution and fungus farming.</title>
        <authorList>
            <person name="Nygaard S."/>
            <person name="Zhang G."/>
        </authorList>
    </citation>
    <scope>NUCLEOTIDE SEQUENCE</scope>
</reference>
<dbReference type="Proteomes" id="UP000007755">
    <property type="component" value="Unassembled WGS sequence"/>
</dbReference>
<evidence type="ECO:0000313" key="3">
    <source>
        <dbReference type="Proteomes" id="UP000007755"/>
    </source>
</evidence>
<dbReference type="EMBL" id="GL888048">
    <property type="protein sequence ID" value="EGI68802.1"/>
    <property type="molecule type" value="Genomic_DNA"/>
</dbReference>
<protein>
    <submittedName>
        <fullName evidence="2">Uncharacterized protein</fullName>
    </submittedName>
</protein>
<name>F4WAB9_ACREC</name>
<dbReference type="AlphaFoldDB" id="F4WAB9"/>
<proteinExistence type="predicted"/>
<keyword evidence="3" id="KW-1185">Reference proteome</keyword>
<feature type="region of interest" description="Disordered" evidence="1">
    <location>
        <begin position="132"/>
        <end position="161"/>
    </location>
</feature>
<sequence>MATIASLRAFVRPYRDNGLQFSLFLRYPPFHPSARNYRVAPAAPQSLPLPPLRRTISREDNAEPVAARGGVQPATRTVVSRNFTLANGECIREWSRANVPILRVSLLSCVSRVASDRTVNLAFRHPYRLSTPERSEKKNSGRAVIAGSKQKRHGEVSRDAGEQRYELQSTAGARLWKSHLAVDCNARLLRNARGTALSGSYWFDLTANSATCPPSHEKRQSFIHETGSSRFDGTRSAFRRKECRAAAVAVRENENPRVN</sequence>
<dbReference type="InParanoid" id="F4WAB9"/>
<gene>
    <name evidence="2" type="ORF">G5I_02455</name>
</gene>
<organism evidence="3">
    <name type="scientific">Acromyrmex echinatior</name>
    <name type="common">Panamanian leafcutter ant</name>
    <name type="synonym">Acromyrmex octospinosus echinatior</name>
    <dbReference type="NCBI Taxonomy" id="103372"/>
    <lineage>
        <taxon>Eukaryota</taxon>
        <taxon>Metazoa</taxon>
        <taxon>Ecdysozoa</taxon>
        <taxon>Arthropoda</taxon>
        <taxon>Hexapoda</taxon>
        <taxon>Insecta</taxon>
        <taxon>Pterygota</taxon>
        <taxon>Neoptera</taxon>
        <taxon>Endopterygota</taxon>
        <taxon>Hymenoptera</taxon>
        <taxon>Apocrita</taxon>
        <taxon>Aculeata</taxon>
        <taxon>Formicoidea</taxon>
        <taxon>Formicidae</taxon>
        <taxon>Myrmicinae</taxon>
        <taxon>Acromyrmex</taxon>
    </lineage>
</organism>